<dbReference type="PANTHER" id="PTHR42716:SF2">
    <property type="entry name" value="L-ASPARTATE OXIDASE, CHLOROPLASTIC"/>
    <property type="match status" value="1"/>
</dbReference>
<evidence type="ECO:0000256" key="4">
    <source>
        <dbReference type="ARBA" id="ARBA00012173"/>
    </source>
</evidence>
<dbReference type="GO" id="GO:0008734">
    <property type="term" value="F:L-aspartate oxidase activity"/>
    <property type="evidence" value="ECO:0007669"/>
    <property type="project" value="UniProtKB-UniRule"/>
</dbReference>
<dbReference type="Pfam" id="PF00890">
    <property type="entry name" value="FAD_binding_2"/>
    <property type="match status" value="1"/>
</dbReference>
<gene>
    <name evidence="15" type="primary">nadB</name>
    <name evidence="15" type="ORF">J5Y03_01590</name>
</gene>
<dbReference type="Gene3D" id="3.90.700.10">
    <property type="entry name" value="Succinate dehydrogenase/fumarate reductase flavoprotein, catalytic domain"/>
    <property type="match status" value="1"/>
</dbReference>
<dbReference type="InterPro" id="IPR027477">
    <property type="entry name" value="Succ_DH/fumarate_Rdtase_cat_sf"/>
</dbReference>
<keyword evidence="9 12" id="KW-0560">Oxidoreductase</keyword>
<comment type="subcellular location">
    <subcellularLocation>
        <location evidence="12">Cytoplasm</location>
    </subcellularLocation>
</comment>
<comment type="function">
    <text evidence="12">Catalyzes the oxidation of L-aspartate to iminoaspartate.</text>
</comment>
<dbReference type="InterPro" id="IPR003953">
    <property type="entry name" value="FAD-dep_OxRdtase_2_FAD-bd"/>
</dbReference>
<dbReference type="RefSeq" id="WP_209401732.1">
    <property type="nucleotide sequence ID" value="NZ_JAGIYQ010000001.1"/>
</dbReference>
<dbReference type="InterPro" id="IPR037099">
    <property type="entry name" value="Fum_R/Succ_DH_flav-like_C_sf"/>
</dbReference>
<dbReference type="GO" id="GO:0033765">
    <property type="term" value="F:steroid dehydrogenase activity, acting on the CH-CH group of donors"/>
    <property type="evidence" value="ECO:0007669"/>
    <property type="project" value="UniProtKB-ARBA"/>
</dbReference>
<dbReference type="Pfam" id="PF02910">
    <property type="entry name" value="Succ_DH_flav_C"/>
    <property type="match status" value="1"/>
</dbReference>
<evidence type="ECO:0000256" key="10">
    <source>
        <dbReference type="ARBA" id="ARBA00048305"/>
    </source>
</evidence>
<evidence type="ECO:0000256" key="11">
    <source>
        <dbReference type="NCBIfam" id="TIGR00551"/>
    </source>
</evidence>
<dbReference type="Gene3D" id="3.50.50.60">
    <property type="entry name" value="FAD/NAD(P)-binding domain"/>
    <property type="match status" value="1"/>
</dbReference>
<dbReference type="SUPFAM" id="SSF46977">
    <property type="entry name" value="Succinate dehydrogenase/fumarate reductase flavoprotein C-terminal domain"/>
    <property type="match status" value="1"/>
</dbReference>
<dbReference type="InterPro" id="IPR036188">
    <property type="entry name" value="FAD/NAD-bd_sf"/>
</dbReference>
<keyword evidence="6 12" id="KW-0285">Flavoprotein</keyword>
<evidence type="ECO:0000256" key="3">
    <source>
        <dbReference type="ARBA" id="ARBA00008562"/>
    </source>
</evidence>
<dbReference type="Gene3D" id="1.20.58.100">
    <property type="entry name" value="Fumarate reductase/succinate dehydrogenase flavoprotein-like, C-terminal domain"/>
    <property type="match status" value="1"/>
</dbReference>
<comment type="similarity">
    <text evidence="3 12">Belongs to the FAD-dependent oxidoreductase 2 family. NadB subfamily.</text>
</comment>
<keyword evidence="8 12" id="KW-0274">FAD</keyword>
<comment type="catalytic activity">
    <reaction evidence="10">
        <text>L-aspartate + O2 = iminosuccinate + H2O2</text>
        <dbReference type="Rhea" id="RHEA:25876"/>
        <dbReference type="ChEBI" id="CHEBI:15379"/>
        <dbReference type="ChEBI" id="CHEBI:16240"/>
        <dbReference type="ChEBI" id="CHEBI:29991"/>
        <dbReference type="ChEBI" id="CHEBI:77875"/>
        <dbReference type="EC" id="1.4.3.16"/>
    </reaction>
    <physiologicalReaction direction="left-to-right" evidence="10">
        <dbReference type="Rhea" id="RHEA:25877"/>
    </physiologicalReaction>
</comment>
<dbReference type="NCBIfam" id="NF005978">
    <property type="entry name" value="PRK08071.1"/>
    <property type="match status" value="1"/>
</dbReference>
<feature type="domain" description="Fumarate reductase/succinate dehydrogenase flavoprotein-like C-terminal" evidence="14">
    <location>
        <begin position="410"/>
        <end position="481"/>
    </location>
</feature>
<dbReference type="AlphaFoldDB" id="A0A940SIJ4"/>
<dbReference type="SUPFAM" id="SSF56425">
    <property type="entry name" value="Succinate dehydrogenase/fumarate reductase flavoprotein, catalytic domain"/>
    <property type="match status" value="1"/>
</dbReference>
<dbReference type="PANTHER" id="PTHR42716">
    <property type="entry name" value="L-ASPARTATE OXIDASE"/>
    <property type="match status" value="1"/>
</dbReference>
<feature type="domain" description="FAD-dependent oxidoreductase 2 FAD-binding" evidence="13">
    <location>
        <begin position="6"/>
        <end position="370"/>
    </location>
</feature>
<evidence type="ECO:0000256" key="5">
    <source>
        <dbReference type="ARBA" id="ARBA00021901"/>
    </source>
</evidence>
<organism evidence="15 16">
    <name type="scientific">Gottfriedia endophytica</name>
    <dbReference type="NCBI Taxonomy" id="2820819"/>
    <lineage>
        <taxon>Bacteria</taxon>
        <taxon>Bacillati</taxon>
        <taxon>Bacillota</taxon>
        <taxon>Bacilli</taxon>
        <taxon>Bacillales</taxon>
        <taxon>Bacillaceae</taxon>
        <taxon>Gottfriedia</taxon>
    </lineage>
</organism>
<evidence type="ECO:0000256" key="2">
    <source>
        <dbReference type="ARBA" id="ARBA00004950"/>
    </source>
</evidence>
<evidence type="ECO:0000259" key="13">
    <source>
        <dbReference type="Pfam" id="PF00890"/>
    </source>
</evidence>
<evidence type="ECO:0000256" key="12">
    <source>
        <dbReference type="RuleBase" id="RU362049"/>
    </source>
</evidence>
<dbReference type="EMBL" id="JAGIYQ010000001">
    <property type="protein sequence ID" value="MBP0723874.1"/>
    <property type="molecule type" value="Genomic_DNA"/>
</dbReference>
<comment type="caution">
    <text evidence="15">The sequence shown here is derived from an EMBL/GenBank/DDBJ whole genome shotgun (WGS) entry which is preliminary data.</text>
</comment>
<dbReference type="FunFam" id="3.90.700.10:FF:000002">
    <property type="entry name" value="L-aspartate oxidase"/>
    <property type="match status" value="1"/>
</dbReference>
<dbReference type="InterPro" id="IPR015939">
    <property type="entry name" value="Fum_Rdtase/Succ_DH_flav-like_C"/>
</dbReference>
<accession>A0A940SIJ4</accession>
<dbReference type="InterPro" id="IPR005288">
    <property type="entry name" value="NadB"/>
</dbReference>
<evidence type="ECO:0000313" key="16">
    <source>
        <dbReference type="Proteomes" id="UP000682134"/>
    </source>
</evidence>
<keyword evidence="16" id="KW-1185">Reference proteome</keyword>
<dbReference type="PRINTS" id="PR00368">
    <property type="entry name" value="FADPNR"/>
</dbReference>
<evidence type="ECO:0000313" key="15">
    <source>
        <dbReference type="EMBL" id="MBP0723874.1"/>
    </source>
</evidence>
<dbReference type="SUPFAM" id="SSF51905">
    <property type="entry name" value="FAD/NAD(P)-binding domain"/>
    <property type="match status" value="1"/>
</dbReference>
<proteinExistence type="inferred from homology"/>
<reference evidence="15" key="1">
    <citation type="submission" date="2021-04" db="EMBL/GenBank/DDBJ databases">
        <title>Genome seq and assembly of Bacillus sp.</title>
        <authorList>
            <person name="Chhetri G."/>
        </authorList>
    </citation>
    <scope>NUCLEOTIDE SEQUENCE</scope>
    <source>
        <strain evidence="15">RG28</strain>
    </source>
</reference>
<sequence>MHKAEVVIIGSGIAALMAADEICDKKNVIVFTKGTINECNSMIAQGGVAAAVSPGDTWQQHYEDTIVAGCYVNNKNAVLELVKNGPKAIELMIEKGMKFDCDENGMPQLGKEGAHGRRRILHAGGDATGKYLVETLLNRLKGRAKIVENETAVDFLIKDERCVGVAVLDERNNLKKYYAHNTIVATGGIGSLYQFSSNVHTATGDGIAMAYRAGCELADLEFVQFHPTLLYLNGSCHGLISEAVRGEGAFLVTGSGKRVMKDLHSMEDLAPRDIVSRAIFNEMKNGEDVYLDISPVNNFSKRFPTIYENLVSNGLNLDHPLIPVVPGAHFHMGGVKTNENGETSIKHLFAIGEVACTGVHGANRLASNSLLEGMVFGEKVAHYLLNRDDNDEEIEVIYELPIGRNMPTKEEIQEIMMQKVGIIRTEKELQDAINWFHYHLSNDEKSVNLTVDVLVRLNMITVGNLIAQSALNRKESVGSHFLDIRETSTNQVIA</sequence>
<dbReference type="EC" id="1.4.3.16" evidence="4 11"/>
<evidence type="ECO:0000256" key="6">
    <source>
        <dbReference type="ARBA" id="ARBA00022630"/>
    </source>
</evidence>
<dbReference type="GO" id="GO:0005737">
    <property type="term" value="C:cytoplasm"/>
    <property type="evidence" value="ECO:0007669"/>
    <property type="project" value="UniProtKB-SubCell"/>
</dbReference>
<dbReference type="GO" id="GO:0034628">
    <property type="term" value="P:'de novo' NAD+ biosynthetic process from L-aspartate"/>
    <property type="evidence" value="ECO:0007669"/>
    <property type="project" value="TreeGrafter"/>
</dbReference>
<protein>
    <recommendedName>
        <fullName evidence="5 11">L-aspartate oxidase</fullName>
        <ecNumber evidence="4 11">1.4.3.16</ecNumber>
    </recommendedName>
</protein>
<name>A0A940SIJ4_9BACI</name>
<evidence type="ECO:0000256" key="9">
    <source>
        <dbReference type="ARBA" id="ARBA00023002"/>
    </source>
</evidence>
<keyword evidence="7 12" id="KW-0662">Pyridine nucleotide biosynthesis</keyword>
<evidence type="ECO:0000259" key="14">
    <source>
        <dbReference type="Pfam" id="PF02910"/>
    </source>
</evidence>
<comment type="pathway">
    <text evidence="2 12">Cofactor biosynthesis; NAD(+) biosynthesis; iminoaspartate from L-aspartate (oxidase route): step 1/1.</text>
</comment>
<evidence type="ECO:0000256" key="1">
    <source>
        <dbReference type="ARBA" id="ARBA00001974"/>
    </source>
</evidence>
<comment type="cofactor">
    <cofactor evidence="1 12">
        <name>FAD</name>
        <dbReference type="ChEBI" id="CHEBI:57692"/>
    </cofactor>
</comment>
<dbReference type="NCBIfam" id="TIGR00551">
    <property type="entry name" value="nadB"/>
    <property type="match status" value="1"/>
</dbReference>
<dbReference type="Proteomes" id="UP000682134">
    <property type="component" value="Unassembled WGS sequence"/>
</dbReference>
<evidence type="ECO:0000256" key="8">
    <source>
        <dbReference type="ARBA" id="ARBA00022827"/>
    </source>
</evidence>
<evidence type="ECO:0000256" key="7">
    <source>
        <dbReference type="ARBA" id="ARBA00022642"/>
    </source>
</evidence>